<evidence type="ECO:0000313" key="3">
    <source>
        <dbReference type="Proteomes" id="UP000195141"/>
    </source>
</evidence>
<dbReference type="Proteomes" id="UP000195141">
    <property type="component" value="Chromosome"/>
</dbReference>
<gene>
    <name evidence="2" type="ORF">A5888_001160</name>
    <name evidence="1" type="ORF">A5888_001175</name>
</gene>
<protein>
    <recommendedName>
        <fullName evidence="4">Prenyltransferase</fullName>
    </recommendedName>
</protein>
<dbReference type="EMBL" id="CP147247">
    <property type="protein sequence ID" value="WYJ89438.1"/>
    <property type="molecule type" value="Genomic_DNA"/>
</dbReference>
<name>A0A242KF02_9ENTE</name>
<keyword evidence="3" id="KW-1185">Reference proteome</keyword>
<dbReference type="SUPFAM" id="SSF48239">
    <property type="entry name" value="Terpenoid cyclases/Protein prenyltransferases"/>
    <property type="match status" value="1"/>
</dbReference>
<dbReference type="InterPro" id="IPR008930">
    <property type="entry name" value="Terpenoid_cyclase/PrenylTrfase"/>
</dbReference>
<dbReference type="OrthoDB" id="9790865at2"/>
<evidence type="ECO:0008006" key="4">
    <source>
        <dbReference type="Google" id="ProtNLM"/>
    </source>
</evidence>
<accession>A0A242KF02</accession>
<organism evidence="1">
    <name type="scientific">Candidatus Enterococcus clewellii</name>
    <dbReference type="NCBI Taxonomy" id="1834193"/>
    <lineage>
        <taxon>Bacteria</taxon>
        <taxon>Bacillati</taxon>
        <taxon>Bacillota</taxon>
        <taxon>Bacilli</taxon>
        <taxon>Lactobacillales</taxon>
        <taxon>Enterococcaceae</taxon>
        <taxon>Enterococcus</taxon>
    </lineage>
</organism>
<reference evidence="1" key="1">
    <citation type="submission" date="2017-05" db="EMBL/GenBank/DDBJ databases">
        <title>The Genome Sequence of Enterococcus sp. 9E7_DIV0242.</title>
        <authorList>
            <consortium name="The Broad Institute Genomics Platform"/>
            <consortium name="The Broad Institute Genomic Center for Infectious Diseases"/>
            <person name="Earl A."/>
            <person name="Manson A."/>
            <person name="Schwartman J."/>
            <person name="Gilmore M."/>
            <person name="Abouelleil A."/>
            <person name="Cao P."/>
            <person name="Chapman S."/>
            <person name="Cusick C."/>
            <person name="Shea T."/>
            <person name="Young S."/>
            <person name="Neafsey D."/>
            <person name="Nusbaum C."/>
            <person name="Birren B."/>
        </authorList>
    </citation>
    <scope>NUCLEOTIDE SEQUENCE [LARGE SCALE GENOMIC DNA]</scope>
    <source>
        <strain evidence="1">9E7_DIV0242</strain>
    </source>
</reference>
<sequence length="276" mass="31836">MAIKKGYEKDAEAILSHRYDLGADYWTTEDKKLIKGAPFSTLESMMLLTELGMDRSDSIIEETAELIFSTWREDGRFQLTGKGAILPCQTVNAANTLCHMGYGEDERVKATFQHLLATQYELGGWRCNKFSYGRGEETLYANPGPTLTGLSAFRFTEYLNQEQTLDKAVELLLEHWRIKRPIGPCHYGIGTLFMQPEYPFRTYNLFYYVYILSFYEKAKKDERFLEALSALQSTMEEGQIVVTRNNKKLEKLSFCKKGEPSILATERYQEILRNLN</sequence>
<dbReference type="Gene3D" id="1.50.10.20">
    <property type="match status" value="1"/>
</dbReference>
<evidence type="ECO:0000313" key="1">
    <source>
        <dbReference type="EMBL" id="OTP19358.1"/>
    </source>
</evidence>
<dbReference type="AlphaFoldDB" id="A0A242KF02"/>
<proteinExistence type="predicted"/>
<reference evidence="2" key="3">
    <citation type="submission" date="2024-03" db="EMBL/GenBank/DDBJ databases">
        <title>The Genome Sequence of Enterococcus sp. DIV0242b.</title>
        <authorList>
            <consortium name="The Broad Institute Genomics Platform"/>
            <consortium name="The Broad Institute Microbial Omics Core"/>
            <consortium name="The Broad Institute Genomic Center for Infectious Diseases"/>
            <person name="Earl A."/>
            <person name="Manson A."/>
            <person name="Gilmore M."/>
            <person name="Schwartman J."/>
            <person name="Shea T."/>
            <person name="Abouelleil A."/>
            <person name="Cao P."/>
            <person name="Chapman S."/>
            <person name="Cusick C."/>
            <person name="Young S."/>
            <person name="Neafsey D."/>
            <person name="Nusbaum C."/>
            <person name="Birren B."/>
        </authorList>
    </citation>
    <scope>NUCLEOTIDE SEQUENCE</scope>
    <source>
        <strain evidence="2">9E7_DIV0242</strain>
    </source>
</reference>
<evidence type="ECO:0000313" key="2">
    <source>
        <dbReference type="EMBL" id="WYJ89438.1"/>
    </source>
</evidence>
<dbReference type="EMBL" id="NGMM01000001">
    <property type="protein sequence ID" value="OTP19358.1"/>
    <property type="molecule type" value="Genomic_DNA"/>
</dbReference>
<reference evidence="2" key="2">
    <citation type="submission" date="2017-05" db="EMBL/GenBank/DDBJ databases">
        <authorList>
            <consortium name="The Broad Institute Genomics Platform"/>
            <consortium name="The Broad Institute Genomic Center for Infectious Diseases"/>
            <person name="Earl A."/>
            <person name="Manson A."/>
            <person name="Schwartman J."/>
            <person name="Gilmore M."/>
            <person name="Abouelleil A."/>
            <person name="Cao P."/>
            <person name="Chapman S."/>
            <person name="Cusick C."/>
            <person name="Shea T."/>
            <person name="Young S."/>
            <person name="Neafsey D."/>
            <person name="Nusbaum C."/>
            <person name="Birren B."/>
        </authorList>
    </citation>
    <scope>NUCLEOTIDE SEQUENCE</scope>
    <source>
        <strain evidence="2">9E7_DIV0242</strain>
    </source>
</reference>